<evidence type="ECO:0000313" key="16">
    <source>
        <dbReference type="WBParaSite" id="scaffold5356_cov202.g9453"/>
    </source>
</evidence>
<feature type="compositionally biased region" description="Polar residues" evidence="14">
    <location>
        <begin position="536"/>
        <end position="547"/>
    </location>
</feature>
<evidence type="ECO:0000256" key="4">
    <source>
        <dbReference type="ARBA" id="ARBA00022461"/>
    </source>
</evidence>
<keyword evidence="5 13" id="KW-0812">Transmembrane</keyword>
<evidence type="ECO:0000256" key="12">
    <source>
        <dbReference type="ARBA" id="ARBA00023303"/>
    </source>
</evidence>
<evidence type="ECO:0000256" key="10">
    <source>
        <dbReference type="ARBA" id="ARBA00023180"/>
    </source>
</evidence>
<keyword evidence="7" id="KW-0915">Sodium</keyword>
<evidence type="ECO:0000256" key="6">
    <source>
        <dbReference type="ARBA" id="ARBA00022989"/>
    </source>
</evidence>
<dbReference type="GO" id="GO:0015280">
    <property type="term" value="F:ligand-gated sodium channel activity"/>
    <property type="evidence" value="ECO:0007669"/>
    <property type="project" value="TreeGrafter"/>
</dbReference>
<dbReference type="AlphaFoldDB" id="A0A915MSW0"/>
<keyword evidence="4 13" id="KW-0894">Sodium channel</keyword>
<dbReference type="WBParaSite" id="scaffold5356_cov202.g9453">
    <property type="protein sequence ID" value="scaffold5356_cov202.g9453"/>
    <property type="gene ID" value="scaffold5356_cov202.g9453"/>
</dbReference>
<evidence type="ECO:0000256" key="11">
    <source>
        <dbReference type="ARBA" id="ARBA00023201"/>
    </source>
</evidence>
<evidence type="ECO:0000256" key="2">
    <source>
        <dbReference type="ARBA" id="ARBA00007193"/>
    </source>
</evidence>
<keyword evidence="11 13" id="KW-0739">Sodium transport</keyword>
<keyword evidence="10" id="KW-0325">Glycoprotein</keyword>
<accession>A0A915MSW0</accession>
<dbReference type="GO" id="GO:0005886">
    <property type="term" value="C:plasma membrane"/>
    <property type="evidence" value="ECO:0007669"/>
    <property type="project" value="TreeGrafter"/>
</dbReference>
<protein>
    <submittedName>
        <fullName evidence="16">Uncharacterized protein</fullName>
    </submittedName>
</protein>
<dbReference type="InterPro" id="IPR001873">
    <property type="entry name" value="ENaC"/>
</dbReference>
<dbReference type="Gene3D" id="2.60.470.10">
    <property type="entry name" value="Acid-sensing ion channels like domains"/>
    <property type="match status" value="1"/>
</dbReference>
<dbReference type="PRINTS" id="PR01078">
    <property type="entry name" value="AMINACHANNEL"/>
</dbReference>
<dbReference type="PANTHER" id="PTHR11690:SF242">
    <property type="entry name" value="DEGENERIN UNC-8"/>
    <property type="match status" value="1"/>
</dbReference>
<evidence type="ECO:0000313" key="15">
    <source>
        <dbReference type="Proteomes" id="UP000887561"/>
    </source>
</evidence>
<keyword evidence="9" id="KW-0472">Membrane</keyword>
<evidence type="ECO:0000256" key="13">
    <source>
        <dbReference type="RuleBase" id="RU000679"/>
    </source>
</evidence>
<reference evidence="16" key="1">
    <citation type="submission" date="2022-11" db="UniProtKB">
        <authorList>
            <consortium name="WormBaseParasite"/>
        </authorList>
    </citation>
    <scope>IDENTIFICATION</scope>
</reference>
<comment type="subcellular location">
    <subcellularLocation>
        <location evidence="1">Membrane</location>
        <topology evidence="1">Multi-pass membrane protein</topology>
    </subcellularLocation>
</comment>
<keyword evidence="12 13" id="KW-0407">Ion channel</keyword>
<keyword evidence="3 13" id="KW-0813">Transport</keyword>
<evidence type="ECO:0000256" key="7">
    <source>
        <dbReference type="ARBA" id="ARBA00023053"/>
    </source>
</evidence>
<keyword evidence="6" id="KW-1133">Transmembrane helix</keyword>
<dbReference type="PANTHER" id="PTHR11690">
    <property type="entry name" value="AMILORIDE-SENSITIVE SODIUM CHANNEL-RELATED"/>
    <property type="match status" value="1"/>
</dbReference>
<name>A0A915MSW0_MELJA</name>
<keyword evidence="8 13" id="KW-0406">Ion transport</keyword>
<feature type="region of interest" description="Disordered" evidence="14">
    <location>
        <begin position="527"/>
        <end position="547"/>
    </location>
</feature>
<keyword evidence="15" id="KW-1185">Reference proteome</keyword>
<proteinExistence type="inferred from homology"/>
<organism evidence="15 16">
    <name type="scientific">Meloidogyne javanica</name>
    <name type="common">Root-knot nematode worm</name>
    <dbReference type="NCBI Taxonomy" id="6303"/>
    <lineage>
        <taxon>Eukaryota</taxon>
        <taxon>Metazoa</taxon>
        <taxon>Ecdysozoa</taxon>
        <taxon>Nematoda</taxon>
        <taxon>Chromadorea</taxon>
        <taxon>Rhabditida</taxon>
        <taxon>Tylenchina</taxon>
        <taxon>Tylenchomorpha</taxon>
        <taxon>Tylenchoidea</taxon>
        <taxon>Meloidogynidae</taxon>
        <taxon>Meloidogyninae</taxon>
        <taxon>Meloidogyne</taxon>
        <taxon>Meloidogyne incognita group</taxon>
    </lineage>
</organism>
<evidence type="ECO:0000256" key="1">
    <source>
        <dbReference type="ARBA" id="ARBA00004141"/>
    </source>
</evidence>
<comment type="similarity">
    <text evidence="2 13">Belongs to the amiloride-sensitive sodium channel (TC 1.A.6) family.</text>
</comment>
<evidence type="ECO:0000256" key="3">
    <source>
        <dbReference type="ARBA" id="ARBA00022448"/>
    </source>
</evidence>
<sequence length="547" mass="62805">MEHGPREYLSFKDIGIDFCARTSSHGIPFVGTHSFFGRPFWATVTAIAFCSFIIQTYYTLSDYLEFRTIIEMQLKFEPAPFPAATICVCTHYDDQCVPQQYFPDEHNHCSFCSHSNTCDDPDLPNNKTKIKLTAPSIPCLCQPISHYCIKDSRKLGQDFKWWNPHNYTIYPFTTRPPPSELEEAFGLEDLKDRGAITTRTKENLIFLVAGMSRQIRQSLSYTLHEFVLRCSFNSKDCDLNRDFQIQIDPEYGNCWTFNFNDSVELKNSRAGPMYGLRLLLNVNQSDYMPTTEAAGVRIVVHEQDQEPFPDTFGYSAPTGFVSSFGLKTKILHRLDAPYGKCSDTFRPAGYIYAEHYSPELVNLFSDLGGNIGLWIGFSLITVLEIVELVFECFAYGCKQCIYRPLQRKAQMRRNRRQSLNEENLNGEIEQKEGFRHAGTKISRHISLLEPGYLNEGPAQGGHGHQYQRRWAGTMRNWKRPTTTQYPRNIPPFFEQKFGDVQKEKKNENGSSLHDTYNIYTYSFENPLEEKKGGASPSKTTTHFPALL</sequence>
<evidence type="ECO:0000256" key="8">
    <source>
        <dbReference type="ARBA" id="ARBA00023065"/>
    </source>
</evidence>
<evidence type="ECO:0000256" key="5">
    <source>
        <dbReference type="ARBA" id="ARBA00022692"/>
    </source>
</evidence>
<evidence type="ECO:0000256" key="9">
    <source>
        <dbReference type="ARBA" id="ARBA00023136"/>
    </source>
</evidence>
<evidence type="ECO:0000256" key="14">
    <source>
        <dbReference type="SAM" id="MobiDB-lite"/>
    </source>
</evidence>
<dbReference type="Pfam" id="PF00858">
    <property type="entry name" value="ASC"/>
    <property type="match status" value="1"/>
</dbReference>
<dbReference type="Proteomes" id="UP000887561">
    <property type="component" value="Unplaced"/>
</dbReference>